<dbReference type="Proteomes" id="UP000244755">
    <property type="component" value="Chromosome 1"/>
</dbReference>
<name>A0A2R4WQK6_9HYPH</name>
<dbReference type="KEGG" id="mee:DA075_25365"/>
<dbReference type="PANTHER" id="PTHR43179:SF7">
    <property type="entry name" value="RHAMNOSYLTRANSFERASE WBBL"/>
    <property type="match status" value="1"/>
</dbReference>
<accession>A0A2R4WQK6</accession>
<sequence>MTAPVLTVIIVSWRVCDLLRDCLASLFSETDLGDGALDVIVVDNASGDGTIEMVRSEFPSVRLIASGKNLGFGRANTLAFEETNAPFVLLLNPDTLIQDRAVERLLAHLRARPDVAAAGCRLCNADGSLQRWTGGRFPTLGSVAAHYLFPASLLAWTGRDSSIYLTRDVAEDIDVDWVTGACLMLRRERVPPPLFDPVYWMYGEDIDLCHRIRAAGGRVIYTPIATVTHFQGASMKQQSGEVLLTSLKGMRTFYAHRAGRLRTYLFDTLTVTGFALRWAIYRCAVLVRRDPRLNERARSSAHNVRLALRLMMT</sequence>
<keyword evidence="3" id="KW-1185">Reference proteome</keyword>
<feature type="domain" description="Glycosyltransferase 2-like" evidence="1">
    <location>
        <begin position="7"/>
        <end position="134"/>
    </location>
</feature>
<dbReference type="CDD" id="cd04186">
    <property type="entry name" value="GT_2_like_c"/>
    <property type="match status" value="1"/>
</dbReference>
<evidence type="ECO:0000259" key="1">
    <source>
        <dbReference type="Pfam" id="PF00535"/>
    </source>
</evidence>
<dbReference type="Pfam" id="PF00535">
    <property type="entry name" value="Glycos_transf_2"/>
    <property type="match status" value="1"/>
</dbReference>
<keyword evidence="2" id="KW-0808">Transferase</keyword>
<reference evidence="2 3" key="1">
    <citation type="submission" date="2018-04" db="EMBL/GenBank/DDBJ databases">
        <title>Methylobacterium sp. PR1016A genome.</title>
        <authorList>
            <person name="Park W."/>
        </authorList>
    </citation>
    <scope>NUCLEOTIDE SEQUENCE [LARGE SCALE GENOMIC DNA]</scope>
    <source>
        <strain evidence="2 3">PR1016A</strain>
    </source>
</reference>
<dbReference type="RefSeq" id="WP_099955585.1">
    <property type="nucleotide sequence ID" value="NZ_CP028843.1"/>
</dbReference>
<dbReference type="InterPro" id="IPR029044">
    <property type="entry name" value="Nucleotide-diphossugar_trans"/>
</dbReference>
<dbReference type="AlphaFoldDB" id="A0A2R4WQK6"/>
<proteinExistence type="predicted"/>
<dbReference type="OrthoDB" id="9771846at2"/>
<dbReference type="Gene3D" id="3.90.550.10">
    <property type="entry name" value="Spore Coat Polysaccharide Biosynthesis Protein SpsA, Chain A"/>
    <property type="match status" value="1"/>
</dbReference>
<evidence type="ECO:0000313" key="2">
    <source>
        <dbReference type="EMBL" id="AWB23808.1"/>
    </source>
</evidence>
<dbReference type="SUPFAM" id="SSF53448">
    <property type="entry name" value="Nucleotide-diphospho-sugar transferases"/>
    <property type="match status" value="1"/>
</dbReference>
<gene>
    <name evidence="2" type="ORF">DA075_25365</name>
</gene>
<protein>
    <submittedName>
        <fullName evidence="2">Glycosyltransferase family 2 protein</fullName>
    </submittedName>
</protein>
<dbReference type="PANTHER" id="PTHR43179">
    <property type="entry name" value="RHAMNOSYLTRANSFERASE WBBL"/>
    <property type="match status" value="1"/>
</dbReference>
<dbReference type="InterPro" id="IPR001173">
    <property type="entry name" value="Glyco_trans_2-like"/>
</dbReference>
<evidence type="ECO:0000313" key="3">
    <source>
        <dbReference type="Proteomes" id="UP000244755"/>
    </source>
</evidence>
<organism evidence="2 3">
    <name type="scientific">Methylobacterium currus</name>
    <dbReference type="NCBI Taxonomy" id="2051553"/>
    <lineage>
        <taxon>Bacteria</taxon>
        <taxon>Pseudomonadati</taxon>
        <taxon>Pseudomonadota</taxon>
        <taxon>Alphaproteobacteria</taxon>
        <taxon>Hyphomicrobiales</taxon>
        <taxon>Methylobacteriaceae</taxon>
        <taxon>Methylobacterium</taxon>
    </lineage>
</organism>
<dbReference type="GO" id="GO:0016740">
    <property type="term" value="F:transferase activity"/>
    <property type="evidence" value="ECO:0007669"/>
    <property type="project" value="UniProtKB-KW"/>
</dbReference>
<dbReference type="EMBL" id="CP028843">
    <property type="protein sequence ID" value="AWB23808.1"/>
    <property type="molecule type" value="Genomic_DNA"/>
</dbReference>